<feature type="region of interest" description="Disordered" evidence="3">
    <location>
        <begin position="715"/>
        <end position="775"/>
    </location>
</feature>
<reference evidence="5" key="2">
    <citation type="journal article" date="2014" name="Nat. Commun.">
        <title>The cavefish genome reveals candidate genes for eye loss.</title>
        <authorList>
            <person name="McGaugh S.E."/>
            <person name="Gross J.B."/>
            <person name="Aken B."/>
            <person name="Blin M."/>
            <person name="Borowsky R."/>
            <person name="Chalopin D."/>
            <person name="Hinaux H."/>
            <person name="Jeffery W.R."/>
            <person name="Keene A."/>
            <person name="Ma L."/>
            <person name="Minx P."/>
            <person name="Murphy D."/>
            <person name="O'Quin K.E."/>
            <person name="Retaux S."/>
            <person name="Rohner N."/>
            <person name="Searle S.M."/>
            <person name="Stahl B.A."/>
            <person name="Tabin C."/>
            <person name="Volff J.N."/>
            <person name="Yoshizawa M."/>
            <person name="Warren W.C."/>
        </authorList>
    </citation>
    <scope>NUCLEOTIDE SEQUENCE [LARGE SCALE GENOMIC DNA]</scope>
    <source>
        <strain evidence="5">female</strain>
    </source>
</reference>
<dbReference type="InterPro" id="IPR024843">
    <property type="entry name" value="Dapper"/>
</dbReference>
<dbReference type="Proteomes" id="UP000018467">
    <property type="component" value="Unassembled WGS sequence"/>
</dbReference>
<dbReference type="InParanoid" id="A0A3B1JXC2"/>
<reference evidence="4" key="4">
    <citation type="submission" date="2025-09" db="UniProtKB">
        <authorList>
            <consortium name="Ensembl"/>
        </authorList>
    </citation>
    <scope>IDENTIFICATION</scope>
</reference>
<feature type="region of interest" description="Disordered" evidence="3">
    <location>
        <begin position="282"/>
        <end position="321"/>
    </location>
</feature>
<dbReference type="Pfam" id="PF15268">
    <property type="entry name" value="Dapper"/>
    <property type="match status" value="1"/>
</dbReference>
<dbReference type="Ensembl" id="ENSAMXT00000033785.1">
    <property type="protein sequence ID" value="ENSAMXP00000045994.1"/>
    <property type="gene ID" value="ENSAMXG00000036702.1"/>
</dbReference>
<feature type="compositionally biased region" description="Low complexity" evidence="3">
    <location>
        <begin position="459"/>
        <end position="475"/>
    </location>
</feature>
<organism evidence="4 5">
    <name type="scientific">Astyanax mexicanus</name>
    <name type="common">Blind cave fish</name>
    <name type="synonym">Astyanax fasciatus mexicanus</name>
    <dbReference type="NCBI Taxonomy" id="7994"/>
    <lineage>
        <taxon>Eukaryota</taxon>
        <taxon>Metazoa</taxon>
        <taxon>Chordata</taxon>
        <taxon>Craniata</taxon>
        <taxon>Vertebrata</taxon>
        <taxon>Euteleostomi</taxon>
        <taxon>Actinopterygii</taxon>
        <taxon>Neopterygii</taxon>
        <taxon>Teleostei</taxon>
        <taxon>Ostariophysi</taxon>
        <taxon>Characiformes</taxon>
        <taxon>Characoidei</taxon>
        <taxon>Acestrorhamphidae</taxon>
        <taxon>Acestrorhamphinae</taxon>
        <taxon>Astyanax</taxon>
    </lineage>
</organism>
<dbReference type="AlphaFoldDB" id="A0A3B1JXC2"/>
<evidence type="ECO:0000256" key="2">
    <source>
        <dbReference type="ARBA" id="ARBA00023054"/>
    </source>
</evidence>
<evidence type="ECO:0000256" key="1">
    <source>
        <dbReference type="ARBA" id="ARBA00010807"/>
    </source>
</evidence>
<evidence type="ECO:0000313" key="5">
    <source>
        <dbReference type="Proteomes" id="UP000018467"/>
    </source>
</evidence>
<dbReference type="GeneTree" id="ENSGT00950000183181"/>
<dbReference type="GeneID" id="103035420"/>
<dbReference type="STRING" id="7994.ENSAMXP00000045994"/>
<proteinExistence type="inferred from homology"/>
<feature type="compositionally biased region" description="Polar residues" evidence="3">
    <location>
        <begin position="586"/>
        <end position="598"/>
    </location>
</feature>
<keyword evidence="2" id="KW-0175">Coiled coil</keyword>
<dbReference type="PANTHER" id="PTHR15919:SF14">
    <property type="entry name" value="DAPPER HOMOLOG 2"/>
    <property type="match status" value="1"/>
</dbReference>
<feature type="region of interest" description="Disordered" evidence="3">
    <location>
        <begin position="570"/>
        <end position="598"/>
    </location>
</feature>
<feature type="compositionally biased region" description="Basic and acidic residues" evidence="3">
    <location>
        <begin position="755"/>
        <end position="775"/>
    </location>
</feature>
<feature type="region of interest" description="Disordered" evidence="3">
    <location>
        <begin position="114"/>
        <end position="136"/>
    </location>
</feature>
<dbReference type="GO" id="GO:1900108">
    <property type="term" value="P:negative regulation of nodal signaling pathway"/>
    <property type="evidence" value="ECO:0007669"/>
    <property type="project" value="TreeGrafter"/>
</dbReference>
<dbReference type="GO" id="GO:0005737">
    <property type="term" value="C:cytoplasm"/>
    <property type="evidence" value="ECO:0007669"/>
    <property type="project" value="TreeGrafter"/>
</dbReference>
<dbReference type="OrthoDB" id="8912465at2759"/>
<feature type="compositionally biased region" description="Polar residues" evidence="3">
    <location>
        <begin position="282"/>
        <end position="293"/>
    </location>
</feature>
<dbReference type="Bgee" id="ENSAMXG00000036702">
    <property type="expression patterns" value="Expressed in heart and 13 other cell types or tissues"/>
</dbReference>
<keyword evidence="5" id="KW-1185">Reference proteome</keyword>
<feature type="region of interest" description="Disordered" evidence="3">
    <location>
        <begin position="350"/>
        <end position="372"/>
    </location>
</feature>
<dbReference type="PANTHER" id="PTHR15919">
    <property type="entry name" value="DAPPER-RELATED"/>
    <property type="match status" value="1"/>
</dbReference>
<evidence type="ECO:0000256" key="3">
    <source>
        <dbReference type="SAM" id="MobiDB-lite"/>
    </source>
</evidence>
<feature type="compositionally biased region" description="Polar residues" evidence="3">
    <location>
        <begin position="645"/>
        <end position="668"/>
    </location>
</feature>
<feature type="region of interest" description="Disordered" evidence="3">
    <location>
        <begin position="188"/>
        <end position="211"/>
    </location>
</feature>
<name>A0A3B1JXC2_ASTMX</name>
<reference evidence="4" key="3">
    <citation type="submission" date="2025-08" db="UniProtKB">
        <authorList>
            <consortium name="Ensembl"/>
        </authorList>
    </citation>
    <scope>IDENTIFICATION</scope>
</reference>
<feature type="region of interest" description="Disordered" evidence="3">
    <location>
        <begin position="457"/>
        <end position="491"/>
    </location>
</feature>
<reference evidence="5" key="1">
    <citation type="submission" date="2013-03" db="EMBL/GenBank/DDBJ databases">
        <authorList>
            <person name="Jeffery W."/>
            <person name="Warren W."/>
            <person name="Wilson R.K."/>
        </authorList>
    </citation>
    <scope>NUCLEOTIDE SEQUENCE</scope>
    <source>
        <strain evidence="5">female</strain>
    </source>
</reference>
<feature type="compositionally biased region" description="Low complexity" evidence="3">
    <location>
        <begin position="679"/>
        <end position="689"/>
    </location>
</feature>
<feature type="region of interest" description="Disordered" evidence="3">
    <location>
        <begin position="944"/>
        <end position="982"/>
    </location>
</feature>
<feature type="compositionally biased region" description="Low complexity" evidence="3">
    <location>
        <begin position="188"/>
        <end position="201"/>
    </location>
</feature>
<feature type="compositionally biased region" description="Low complexity" evidence="3">
    <location>
        <begin position="944"/>
        <end position="964"/>
    </location>
</feature>
<accession>A0A3B1JXC2</accession>
<feature type="compositionally biased region" description="Pro residues" evidence="3">
    <location>
        <begin position="303"/>
        <end position="319"/>
    </location>
</feature>
<feature type="region of interest" description="Disordered" evidence="3">
    <location>
        <begin position="635"/>
        <end position="703"/>
    </location>
</feature>
<dbReference type="KEGG" id="amex:103035420"/>
<evidence type="ECO:0000313" key="4">
    <source>
        <dbReference type="Ensembl" id="ENSAMXP00000045994.1"/>
    </source>
</evidence>
<feature type="compositionally biased region" description="Basic and acidic residues" evidence="3">
    <location>
        <begin position="571"/>
        <end position="581"/>
    </location>
</feature>
<comment type="similarity">
    <text evidence="1">Belongs to the dapper family.</text>
</comment>
<feature type="region of interest" description="Disordered" evidence="3">
    <location>
        <begin position="844"/>
        <end position="873"/>
    </location>
</feature>
<dbReference type="FunCoup" id="A0A3B1JXC2">
    <property type="interactions" value="140"/>
</dbReference>
<sequence>MTGRRSCVNSLWSGSERVRIGERLKATLAGIMELDLLRGRQLELVDTVLDQSGKTVVAGVAQQQGANIESVAEDGVSTAPRQQTPSPADAVLPGFGAVDGISSRWSTLSWDIPSELLSPPTPEPTGTTSLDCDSRPSSGFYSVSGSSLSDSCYSVASEAAPGGPIKMGGTCRPHSLDHSTTQWREAEQQSVQSSEETVSIQKGERRPASTGELEIDGLMFLTGLCSNLGGTQRGSVLSTSSTNSQLQLDPKFCSDLVSRKTKEVYPYPSPLHAVALQSPLFTSCQDSSPTHRSPSPEGDQPGEPDPAQPPVRTQPPPSPSLTQLEQYITRLVHQYHSRVAAEASSRASQKAAAGSIHEGVHPRCSSSSSLTGGNATPCKSLLGNSARVSLSSIGKKASRNSINLGNLPSVTGEDFNISFHLNLNLNLNPNLNKALSIDSKNVKEQVSGSCGHLGANLITPTASPSSSSNTVTSTPNWRSRPRISTCPSTVSHRGSLEITGKSFGPLNFSKSLDWSGAPREEAEGCPPSKALESPAKLNEDSAVVCEISRVSGLPKSVVVGLMEEGVELDAESFRSERERGEGSASPCNAPTPRSSRASLHSAYGIDRPGLYSSSVASNPWAGSGSMEPDFISQQHRLQVGHSDSHSTYTTQSNSPRSDHSGPTPSRTSPILPIPHSHSDSASSPGSASHSRVHSPPRLLTNSPFTPAQLSVFRRDSPSQCSLPHFHPCGSPLEGGIRPRGGSLRQDAGAAAGWRSQERGWRRSGDGERLYQGKHASRELVRASTVSSYSGRDYGSCWEEDATVRTPKKTKFWKGFESRLWGKEEEMERDRDERVGTFGWRHASLKETSSSRVQERKDNNSSRKKGTSWDGRSSSLRLSRRALFRSESQGFLEPRSQKREVRLHNSQWCSSFEISREGRGTECGRNLVRKEEKHHSSTASLFHLSRSQSLEGSSHSLSPLSSPSLSPSPPPSAPLTRSRSFRDLGRKVFGSMRSLSFNKNHKSKKKD</sequence>
<protein>
    <submittedName>
        <fullName evidence="4">Si:ch211-168f7.5</fullName>
    </submittedName>
</protein>